<dbReference type="GO" id="GO:0004252">
    <property type="term" value="F:serine-type endopeptidase activity"/>
    <property type="evidence" value="ECO:0007669"/>
    <property type="project" value="InterPro"/>
</dbReference>
<dbReference type="InterPro" id="IPR001478">
    <property type="entry name" value="PDZ"/>
</dbReference>
<sequence length="329" mass="36857">MRFNSHSFIYPIFLILLITICHCAPSQSNDEVFQKYAPRTVSISLDSEDLFGKKHWVGSGFLISKDGNVLTCAHVIGEQTKKLVLRVGGLGKRYFGKVIAMDLRKDIALVRLEAKENFDFFEINSNNKSKRGEVYFSISAPIGFEDSFSTGFVADPERIGVDSIDSELGFLQVNQSILPGSSGSALFGVRGNLLGMAQFQIRNSEHNQSGIGFAILPKYLNEFLSSVEDMEHPKTEILRGIVEVPVLTEFLIQKLNLPSNEGVLVSYLVEKSPAEKAGLKRYDFIVEVDGIKIKNNEQLFQRFKAVDTSERITLKIIRNRSEKTILIEP</sequence>
<reference evidence="6 7" key="1">
    <citation type="submission" date="2013-04" db="EMBL/GenBank/DDBJ databases">
        <authorList>
            <person name="Harkins D.M."/>
            <person name="Durkin A.S."/>
            <person name="Brinkac L.M."/>
            <person name="Haft D.H."/>
            <person name="Selengut J.D."/>
            <person name="Sanka R."/>
            <person name="DePew J."/>
            <person name="Purushe J."/>
            <person name="Hartskeerl R.A."/>
            <person name="Ahmed A."/>
            <person name="van der Linden H."/>
            <person name="Goris M.G.A."/>
            <person name="Vinetz J.M."/>
            <person name="Sutton G.G."/>
            <person name="Nierman W.C."/>
            <person name="Fouts D.E."/>
        </authorList>
    </citation>
    <scope>NUCLEOTIDE SEQUENCE [LARGE SCALE GENOMIC DNA]</scope>
    <source>
        <strain evidence="6 7">Sao Paulo</strain>
    </source>
</reference>
<dbReference type="EMBL" id="AOGX02000039">
    <property type="protein sequence ID" value="EOQ87304.1"/>
    <property type="molecule type" value="Genomic_DNA"/>
</dbReference>
<dbReference type="SUPFAM" id="SSF50494">
    <property type="entry name" value="Trypsin-like serine proteases"/>
    <property type="match status" value="1"/>
</dbReference>
<comment type="caution">
    <text evidence="6">The sequence shown here is derived from an EMBL/GenBank/DDBJ whole genome shotgun (WGS) entry which is preliminary data.</text>
</comment>
<dbReference type="InterPro" id="IPR009003">
    <property type="entry name" value="Peptidase_S1_PA"/>
</dbReference>
<dbReference type="Pfam" id="PF13180">
    <property type="entry name" value="PDZ_2"/>
    <property type="match status" value="1"/>
</dbReference>
<feature type="chain" id="PRO_5022723931" evidence="4">
    <location>
        <begin position="24"/>
        <end position="329"/>
    </location>
</feature>
<dbReference type="Gene3D" id="2.40.10.120">
    <property type="match status" value="1"/>
</dbReference>
<evidence type="ECO:0000256" key="4">
    <source>
        <dbReference type="SAM" id="SignalP"/>
    </source>
</evidence>
<keyword evidence="3" id="KW-0378">Hydrolase</keyword>
<dbReference type="AlphaFoldDB" id="A0A5E8H800"/>
<keyword evidence="4" id="KW-0732">Signal</keyword>
<protein>
    <submittedName>
        <fullName evidence="6">Trypsin-like peptidase domain protein</fullName>
    </submittedName>
</protein>
<feature type="domain" description="PDZ" evidence="5">
    <location>
        <begin position="262"/>
        <end position="320"/>
    </location>
</feature>
<organism evidence="6 7">
    <name type="scientific">Leptospira yanagawae serovar Saopaulo str. Sao Paulo = ATCC 700523</name>
    <dbReference type="NCBI Taxonomy" id="1249483"/>
    <lineage>
        <taxon>Bacteria</taxon>
        <taxon>Pseudomonadati</taxon>
        <taxon>Spirochaetota</taxon>
        <taxon>Spirochaetia</taxon>
        <taxon>Leptospirales</taxon>
        <taxon>Leptospiraceae</taxon>
        <taxon>Leptospira</taxon>
    </lineage>
</organism>
<dbReference type="STRING" id="1249483.LEP1GSC202_3563"/>
<feature type="signal peptide" evidence="4">
    <location>
        <begin position="1"/>
        <end position="23"/>
    </location>
</feature>
<dbReference type="SUPFAM" id="SSF50156">
    <property type="entry name" value="PDZ domain-like"/>
    <property type="match status" value="1"/>
</dbReference>
<dbReference type="InterPro" id="IPR001940">
    <property type="entry name" value="Peptidase_S1C"/>
</dbReference>
<evidence type="ECO:0000313" key="7">
    <source>
        <dbReference type="Proteomes" id="UP000013996"/>
    </source>
</evidence>
<dbReference type="GO" id="GO:0006508">
    <property type="term" value="P:proteolysis"/>
    <property type="evidence" value="ECO:0007669"/>
    <property type="project" value="UniProtKB-KW"/>
</dbReference>
<dbReference type="PANTHER" id="PTHR22939:SF129">
    <property type="entry name" value="SERINE PROTEASE HTRA2, MITOCHONDRIAL"/>
    <property type="match status" value="1"/>
</dbReference>
<gene>
    <name evidence="6" type="ORF">LEP1GSC202_3563</name>
</gene>
<dbReference type="PRINTS" id="PR00834">
    <property type="entry name" value="PROTEASES2C"/>
</dbReference>
<dbReference type="Pfam" id="PF13365">
    <property type="entry name" value="Trypsin_2"/>
    <property type="match status" value="1"/>
</dbReference>
<comment type="similarity">
    <text evidence="1">Belongs to the peptidase S1C family.</text>
</comment>
<proteinExistence type="inferred from homology"/>
<evidence type="ECO:0000259" key="5">
    <source>
        <dbReference type="PROSITE" id="PS50106"/>
    </source>
</evidence>
<name>A0A5E8H800_9LEPT</name>
<accession>A0A5E8H800</accession>
<dbReference type="PANTHER" id="PTHR22939">
    <property type="entry name" value="SERINE PROTEASE FAMILY S1C HTRA-RELATED"/>
    <property type="match status" value="1"/>
</dbReference>
<dbReference type="OrthoDB" id="321158at2"/>
<dbReference type="Gene3D" id="2.30.42.10">
    <property type="match status" value="1"/>
</dbReference>
<dbReference type="Proteomes" id="UP000013996">
    <property type="component" value="Unassembled WGS sequence"/>
</dbReference>
<evidence type="ECO:0000256" key="2">
    <source>
        <dbReference type="ARBA" id="ARBA00022670"/>
    </source>
</evidence>
<keyword evidence="2" id="KW-0645">Protease</keyword>
<dbReference type="PROSITE" id="PS50106">
    <property type="entry name" value="PDZ"/>
    <property type="match status" value="1"/>
</dbReference>
<evidence type="ECO:0000256" key="3">
    <source>
        <dbReference type="ARBA" id="ARBA00022801"/>
    </source>
</evidence>
<dbReference type="InterPro" id="IPR036034">
    <property type="entry name" value="PDZ_sf"/>
</dbReference>
<evidence type="ECO:0000256" key="1">
    <source>
        <dbReference type="ARBA" id="ARBA00010541"/>
    </source>
</evidence>
<evidence type="ECO:0000313" key="6">
    <source>
        <dbReference type="EMBL" id="EOQ87304.1"/>
    </source>
</evidence>
<dbReference type="SMART" id="SM00228">
    <property type="entry name" value="PDZ"/>
    <property type="match status" value="1"/>
</dbReference>